<evidence type="ECO:0000313" key="4">
    <source>
        <dbReference type="Proteomes" id="UP000651837"/>
    </source>
</evidence>
<dbReference type="RefSeq" id="WP_109653268.1">
    <property type="nucleotide sequence ID" value="NZ_JACWLN010000008.1"/>
</dbReference>
<dbReference type="AlphaFoldDB" id="A0A316DUQ7"/>
<reference evidence="2 3" key="1">
    <citation type="submission" date="2018-05" db="EMBL/GenBank/DDBJ databases">
        <title>Genomic Encyclopedia of Archaeal and Bacterial Type Strains, Phase II (KMG-II): from individual species to whole genera.</title>
        <authorList>
            <person name="Goeker M."/>
        </authorList>
    </citation>
    <scope>NUCLEOTIDE SEQUENCE [LARGE SCALE GENOMIC DNA]</scope>
    <source>
        <strain evidence="2 3">DSM 23514</strain>
    </source>
</reference>
<sequence length="498" mass="56565">MMDSGVYKLGNGLVYYVMVEGNSIRWLAERSDGHWCHIYEGEFSTDGTFEGSYVDLPKGMTNNTGTEKYNVINRTRFENVRSLGYYYDKLEEWPEIRHIRNSLMHKAGFQSPLHELTGTWLSDNGGVYYIRQFRDGRVFWMGEPERRNMEEPLPWSNIFIGRVERDSIRGKVIKGTFYDTPKGITRNSGNIEFELNGDNNEFIKIGSRIGSGRKWKRMNSVVVKIKCSSLNIIRQNERRGDEPMIAMAFFNADSSTVDWDNPAAAQIQVVSHFTGGLGSNAKRGSYLQPREHQSSACFHVAYQPKNNSENEIAKLGVVFYVIEDDHIGGLDSGSSFPWRRIPSVRWTRPISTEQELPKKRYYSPGKVPKFENPSHGAYIPERPTSTRTIQKHDYKSLGTWVATNIEHAIRNEEEFPPLRYAAPSPTKDDYIGTNGYMWEIGGNTLGNLPPEDTRGQRLGVSGDDAQYWVFMQLSILRGERVVCPDPPIPSRGGLSGGA</sequence>
<evidence type="ECO:0000313" key="3">
    <source>
        <dbReference type="Proteomes" id="UP000245667"/>
    </source>
</evidence>
<dbReference type="EMBL" id="QGGQ01000010">
    <property type="protein sequence ID" value="PWK21675.1"/>
    <property type="molecule type" value="Genomic_DNA"/>
</dbReference>
<proteinExistence type="predicted"/>
<dbReference type="OrthoDB" id="8245343at2"/>
<organism evidence="2 3">
    <name type="scientific">Maribacter polysiphoniae</name>
    <dbReference type="NCBI Taxonomy" id="429344"/>
    <lineage>
        <taxon>Bacteria</taxon>
        <taxon>Pseudomonadati</taxon>
        <taxon>Bacteroidota</taxon>
        <taxon>Flavobacteriia</taxon>
        <taxon>Flavobacteriales</taxon>
        <taxon>Flavobacteriaceae</taxon>
        <taxon>Maribacter</taxon>
    </lineage>
</organism>
<evidence type="ECO:0000313" key="1">
    <source>
        <dbReference type="EMBL" id="MBD1261989.1"/>
    </source>
</evidence>
<dbReference type="EMBL" id="JACWLN010000008">
    <property type="protein sequence ID" value="MBD1261989.1"/>
    <property type="molecule type" value="Genomic_DNA"/>
</dbReference>
<evidence type="ECO:0000313" key="2">
    <source>
        <dbReference type="EMBL" id="PWK21675.1"/>
    </source>
</evidence>
<protein>
    <submittedName>
        <fullName evidence="2">Uncharacterized protein</fullName>
    </submittedName>
</protein>
<comment type="caution">
    <text evidence="2">The sequence shown here is derived from an EMBL/GenBank/DDBJ whole genome shotgun (WGS) entry which is preliminary data.</text>
</comment>
<keyword evidence="4" id="KW-1185">Reference proteome</keyword>
<gene>
    <name evidence="1" type="ORF">HZY62_15410</name>
    <name evidence="2" type="ORF">LX92_03454</name>
</gene>
<dbReference type="Proteomes" id="UP000651837">
    <property type="component" value="Unassembled WGS sequence"/>
</dbReference>
<dbReference type="Proteomes" id="UP000245667">
    <property type="component" value="Unassembled WGS sequence"/>
</dbReference>
<name>A0A316DUQ7_9FLAO</name>
<accession>A0A316DUQ7</accession>
<reference evidence="1 4" key="2">
    <citation type="submission" date="2020-07" db="EMBL/GenBank/DDBJ databases">
        <title>The draft genome sequence of Maribacter polysiphoniae KCTC 22021.</title>
        <authorList>
            <person name="Mu L."/>
        </authorList>
    </citation>
    <scope>NUCLEOTIDE SEQUENCE [LARGE SCALE GENOMIC DNA]</scope>
    <source>
        <strain evidence="1 4">KCTC 22021</strain>
    </source>
</reference>